<dbReference type="PANTHER" id="PTHR46663:SF4">
    <property type="entry name" value="DIGUANYLATE CYCLASE DGCT-RELATED"/>
    <property type="match status" value="1"/>
</dbReference>
<feature type="domain" description="GGDEF" evidence="4">
    <location>
        <begin position="285"/>
        <end position="412"/>
    </location>
</feature>
<proteinExistence type="predicted"/>
<organism evidence="5 6">
    <name type="scientific">Ectothiorhodospira mobilis</name>
    <dbReference type="NCBI Taxonomy" id="195064"/>
    <lineage>
        <taxon>Bacteria</taxon>
        <taxon>Pseudomonadati</taxon>
        <taxon>Pseudomonadota</taxon>
        <taxon>Gammaproteobacteria</taxon>
        <taxon>Chromatiales</taxon>
        <taxon>Ectothiorhodospiraceae</taxon>
        <taxon>Ectothiorhodospira</taxon>
    </lineage>
</organism>
<dbReference type="STRING" id="195064.SAMN05421721_11119"/>
<feature type="domain" description="PAC" evidence="3">
    <location>
        <begin position="77"/>
        <end position="131"/>
    </location>
</feature>
<dbReference type="FunFam" id="3.30.70.270:FF:000001">
    <property type="entry name" value="Diguanylate cyclase domain protein"/>
    <property type="match status" value="1"/>
</dbReference>
<evidence type="ECO:0000259" key="2">
    <source>
        <dbReference type="PROSITE" id="PS50112"/>
    </source>
</evidence>
<evidence type="ECO:0000259" key="3">
    <source>
        <dbReference type="PROSITE" id="PS50113"/>
    </source>
</evidence>
<dbReference type="InterPro" id="IPR052163">
    <property type="entry name" value="DGC-Regulatory_Protein"/>
</dbReference>
<dbReference type="CDD" id="cd00130">
    <property type="entry name" value="PAS"/>
    <property type="match status" value="2"/>
</dbReference>
<dbReference type="SMART" id="SM00091">
    <property type="entry name" value="PAS"/>
    <property type="match status" value="2"/>
</dbReference>
<dbReference type="InterPro" id="IPR035965">
    <property type="entry name" value="PAS-like_dom_sf"/>
</dbReference>
<evidence type="ECO:0000256" key="1">
    <source>
        <dbReference type="ARBA" id="ARBA00001946"/>
    </source>
</evidence>
<dbReference type="Gene3D" id="3.30.70.270">
    <property type="match status" value="1"/>
</dbReference>
<dbReference type="InterPro" id="IPR001610">
    <property type="entry name" value="PAC"/>
</dbReference>
<dbReference type="CDD" id="cd01949">
    <property type="entry name" value="GGDEF"/>
    <property type="match status" value="1"/>
</dbReference>
<dbReference type="NCBIfam" id="TIGR00254">
    <property type="entry name" value="GGDEF"/>
    <property type="match status" value="1"/>
</dbReference>
<dbReference type="GO" id="GO:0003824">
    <property type="term" value="F:catalytic activity"/>
    <property type="evidence" value="ECO:0007669"/>
    <property type="project" value="UniProtKB-ARBA"/>
</dbReference>
<dbReference type="InterPro" id="IPR029787">
    <property type="entry name" value="Nucleotide_cyclase"/>
</dbReference>
<dbReference type="InterPro" id="IPR013767">
    <property type="entry name" value="PAS_fold"/>
</dbReference>
<evidence type="ECO:0000313" key="6">
    <source>
        <dbReference type="Proteomes" id="UP000199556"/>
    </source>
</evidence>
<dbReference type="EMBL" id="FOUO01000011">
    <property type="protein sequence ID" value="SFM57524.1"/>
    <property type="molecule type" value="Genomic_DNA"/>
</dbReference>
<dbReference type="InterPro" id="IPR000014">
    <property type="entry name" value="PAS"/>
</dbReference>
<evidence type="ECO:0000313" key="5">
    <source>
        <dbReference type="EMBL" id="SFM57524.1"/>
    </source>
</evidence>
<name>A0A1I4RZW0_ECTMO</name>
<dbReference type="PROSITE" id="PS50113">
    <property type="entry name" value="PAC"/>
    <property type="match status" value="2"/>
</dbReference>
<protein>
    <submittedName>
        <fullName evidence="5">Diguanylate cyclase with PAS/PAC sensor</fullName>
    </submittedName>
</protein>
<keyword evidence="6" id="KW-1185">Reference proteome</keyword>
<dbReference type="SMART" id="SM00267">
    <property type="entry name" value="GGDEF"/>
    <property type="match status" value="1"/>
</dbReference>
<dbReference type="SMART" id="SM00086">
    <property type="entry name" value="PAC"/>
    <property type="match status" value="2"/>
</dbReference>
<reference evidence="5 6" key="1">
    <citation type="submission" date="2016-10" db="EMBL/GenBank/DDBJ databases">
        <authorList>
            <person name="de Groot N.N."/>
        </authorList>
    </citation>
    <scope>NUCLEOTIDE SEQUENCE [LARGE SCALE GENOMIC DNA]</scope>
    <source>
        <strain evidence="5 6">DSM 4180</strain>
    </source>
</reference>
<dbReference type="InterPro" id="IPR043128">
    <property type="entry name" value="Rev_trsase/Diguanyl_cyclase"/>
</dbReference>
<dbReference type="InterPro" id="IPR000700">
    <property type="entry name" value="PAS-assoc_C"/>
</dbReference>
<dbReference type="Pfam" id="PF13426">
    <property type="entry name" value="PAS_9"/>
    <property type="match status" value="1"/>
</dbReference>
<feature type="domain" description="PAS" evidence="2">
    <location>
        <begin position="27"/>
        <end position="76"/>
    </location>
</feature>
<dbReference type="Proteomes" id="UP000199556">
    <property type="component" value="Unassembled WGS sequence"/>
</dbReference>
<accession>A0A1I4RZW0</accession>
<feature type="domain" description="PAC" evidence="3">
    <location>
        <begin position="199"/>
        <end position="253"/>
    </location>
</feature>
<dbReference type="AlphaFoldDB" id="A0A1I4RZW0"/>
<dbReference type="NCBIfam" id="TIGR00229">
    <property type="entry name" value="sensory_box"/>
    <property type="match status" value="2"/>
</dbReference>
<dbReference type="PANTHER" id="PTHR46663">
    <property type="entry name" value="DIGUANYLATE CYCLASE DGCT-RELATED"/>
    <property type="match status" value="1"/>
</dbReference>
<dbReference type="PROSITE" id="PS50112">
    <property type="entry name" value="PAS"/>
    <property type="match status" value="2"/>
</dbReference>
<evidence type="ECO:0000259" key="4">
    <source>
        <dbReference type="PROSITE" id="PS50887"/>
    </source>
</evidence>
<dbReference type="RefSeq" id="WP_177217638.1">
    <property type="nucleotide sequence ID" value="NZ_FOUO01000011.1"/>
</dbReference>
<feature type="domain" description="PAS" evidence="2">
    <location>
        <begin position="128"/>
        <end position="174"/>
    </location>
</feature>
<dbReference type="GO" id="GO:0006355">
    <property type="term" value="P:regulation of DNA-templated transcription"/>
    <property type="evidence" value="ECO:0007669"/>
    <property type="project" value="InterPro"/>
</dbReference>
<dbReference type="Gene3D" id="3.30.450.20">
    <property type="entry name" value="PAS domain"/>
    <property type="match status" value="2"/>
</dbReference>
<gene>
    <name evidence="5" type="ORF">SAMN05421721_11119</name>
</gene>
<dbReference type="PROSITE" id="PS50887">
    <property type="entry name" value="GGDEF"/>
    <property type="match status" value="1"/>
</dbReference>
<sequence>MDGLLQAAVEQSFNAVVITTADLEPPGPRIVYVNPAFVRMTGYAAEELYGRNPRLLQGPRTQPQTIQRLRECLREGRYFQGSTVNYRKDGSSYYVEWNISPVRDENGQVAYFVSVQRDISEQVAAEDRYDLMASALEVNSDQVVMTDWEGRIVYANPAFEARTGYDREEVLGKNPRLLQSGHHDQEFYRELWTTVKGGGPFRATFVNHARDGSLFHLEQTITPVRNRLGEITHFLSIGKDISERVHMEQALRRMATMDLLTGLPNRSFGEQILEREWNRACRYGEIFSVIMADIDHFKAINDHYGHGVGDQILTRVGQQLRTLTRDSDFAIRWGGEEFLILVPKADAKAACGLAERIRAGVAGESHDRVGRITLSLGVAGYRERDSRKRLLRRADDALYRAKEGGRNRIECG</sequence>
<comment type="cofactor">
    <cofactor evidence="1">
        <name>Mg(2+)</name>
        <dbReference type="ChEBI" id="CHEBI:18420"/>
    </cofactor>
</comment>
<dbReference type="SUPFAM" id="SSF55073">
    <property type="entry name" value="Nucleotide cyclase"/>
    <property type="match status" value="1"/>
</dbReference>
<dbReference type="SUPFAM" id="SSF55785">
    <property type="entry name" value="PYP-like sensor domain (PAS domain)"/>
    <property type="match status" value="2"/>
</dbReference>
<dbReference type="Pfam" id="PF00989">
    <property type="entry name" value="PAS"/>
    <property type="match status" value="1"/>
</dbReference>
<dbReference type="Pfam" id="PF00990">
    <property type="entry name" value="GGDEF"/>
    <property type="match status" value="1"/>
</dbReference>
<dbReference type="InterPro" id="IPR000160">
    <property type="entry name" value="GGDEF_dom"/>
</dbReference>